<evidence type="ECO:0000313" key="2">
    <source>
        <dbReference type="EMBL" id="KAK9950207.1"/>
    </source>
</evidence>
<organism evidence="2 3">
    <name type="scientific">Rubus argutus</name>
    <name type="common">Southern blackberry</name>
    <dbReference type="NCBI Taxonomy" id="59490"/>
    <lineage>
        <taxon>Eukaryota</taxon>
        <taxon>Viridiplantae</taxon>
        <taxon>Streptophyta</taxon>
        <taxon>Embryophyta</taxon>
        <taxon>Tracheophyta</taxon>
        <taxon>Spermatophyta</taxon>
        <taxon>Magnoliopsida</taxon>
        <taxon>eudicotyledons</taxon>
        <taxon>Gunneridae</taxon>
        <taxon>Pentapetalae</taxon>
        <taxon>rosids</taxon>
        <taxon>fabids</taxon>
        <taxon>Rosales</taxon>
        <taxon>Rosaceae</taxon>
        <taxon>Rosoideae</taxon>
        <taxon>Rosoideae incertae sedis</taxon>
        <taxon>Rubus</taxon>
    </lineage>
</organism>
<evidence type="ECO:0000313" key="3">
    <source>
        <dbReference type="Proteomes" id="UP001457282"/>
    </source>
</evidence>
<name>A0AAW1YNE9_RUBAR</name>
<feature type="transmembrane region" description="Helical" evidence="1">
    <location>
        <begin position="80"/>
        <end position="98"/>
    </location>
</feature>
<dbReference type="InterPro" id="IPR044851">
    <property type="entry name" value="Wax_synthase"/>
</dbReference>
<protein>
    <recommendedName>
        <fullName evidence="4">Acyltransferase 3 domain-containing protein</fullName>
    </recommendedName>
</protein>
<comment type="caution">
    <text evidence="2">The sequence shown here is derived from an EMBL/GenBank/DDBJ whole genome shotgun (WGS) entry which is preliminary data.</text>
</comment>
<evidence type="ECO:0008006" key="4">
    <source>
        <dbReference type="Google" id="ProtNLM"/>
    </source>
</evidence>
<evidence type="ECO:0000256" key="1">
    <source>
        <dbReference type="SAM" id="Phobius"/>
    </source>
</evidence>
<sequence>MEGELKNFIMIWIITMLCLSYCHYIVSRLFPKGIVRLISLLPVFYLFITIPLNLHSFHVSGLMHEVIYYYVARVPPTWEVTWFFVLHGVCLVVEVELKKAVTGRWRLHPGVSRALTLVFLVVTAHWLFFPQLLRNGVDTKALAEYAMLGDFVKAKLPIKS</sequence>
<dbReference type="EMBL" id="JBEDUW010000001">
    <property type="protein sequence ID" value="KAK9950207.1"/>
    <property type="molecule type" value="Genomic_DNA"/>
</dbReference>
<keyword evidence="1" id="KW-0812">Transmembrane</keyword>
<dbReference type="Proteomes" id="UP001457282">
    <property type="component" value="Unassembled WGS sequence"/>
</dbReference>
<feature type="transmembrane region" description="Helical" evidence="1">
    <location>
        <begin position="110"/>
        <end position="129"/>
    </location>
</feature>
<feature type="transmembrane region" description="Helical" evidence="1">
    <location>
        <begin position="6"/>
        <end position="26"/>
    </location>
</feature>
<feature type="transmembrane region" description="Helical" evidence="1">
    <location>
        <begin position="33"/>
        <end position="54"/>
    </location>
</feature>
<reference evidence="2 3" key="1">
    <citation type="journal article" date="2023" name="G3 (Bethesda)">
        <title>A chromosome-length genome assembly and annotation of blackberry (Rubus argutus, cv. 'Hillquist').</title>
        <authorList>
            <person name="Bruna T."/>
            <person name="Aryal R."/>
            <person name="Dudchenko O."/>
            <person name="Sargent D.J."/>
            <person name="Mead D."/>
            <person name="Buti M."/>
            <person name="Cavallini A."/>
            <person name="Hytonen T."/>
            <person name="Andres J."/>
            <person name="Pham M."/>
            <person name="Weisz D."/>
            <person name="Mascagni F."/>
            <person name="Usai G."/>
            <person name="Natali L."/>
            <person name="Bassil N."/>
            <person name="Fernandez G.E."/>
            <person name="Lomsadze A."/>
            <person name="Armour M."/>
            <person name="Olukolu B."/>
            <person name="Poorten T."/>
            <person name="Britton C."/>
            <person name="Davik J."/>
            <person name="Ashrafi H."/>
            <person name="Aiden E.L."/>
            <person name="Borodovsky M."/>
            <person name="Worthington M."/>
        </authorList>
    </citation>
    <scope>NUCLEOTIDE SEQUENCE [LARGE SCALE GENOMIC DNA]</scope>
    <source>
        <strain evidence="2">PI 553951</strain>
    </source>
</reference>
<keyword evidence="1" id="KW-1133">Transmembrane helix</keyword>
<proteinExistence type="predicted"/>
<dbReference type="PANTHER" id="PTHR31595:SF70">
    <property type="entry name" value="LONG-CHAIN-ALCOHOL O-FATTY-ACYLTRANSFERASE 3-RELATED"/>
    <property type="match status" value="1"/>
</dbReference>
<dbReference type="GO" id="GO:0008374">
    <property type="term" value="F:O-acyltransferase activity"/>
    <property type="evidence" value="ECO:0007669"/>
    <property type="project" value="InterPro"/>
</dbReference>
<dbReference type="PANTHER" id="PTHR31595">
    <property type="entry name" value="LONG-CHAIN-ALCOHOL O-FATTY-ACYLTRANSFERASE 3-RELATED"/>
    <property type="match status" value="1"/>
</dbReference>
<dbReference type="AlphaFoldDB" id="A0AAW1YNE9"/>
<keyword evidence="1" id="KW-0472">Membrane</keyword>
<keyword evidence="3" id="KW-1185">Reference proteome</keyword>
<dbReference type="GO" id="GO:0006629">
    <property type="term" value="P:lipid metabolic process"/>
    <property type="evidence" value="ECO:0007669"/>
    <property type="project" value="InterPro"/>
</dbReference>
<accession>A0AAW1YNE9</accession>
<gene>
    <name evidence="2" type="ORF">M0R45_005708</name>
</gene>